<dbReference type="Gene3D" id="2.60.120.10">
    <property type="entry name" value="Jelly Rolls"/>
    <property type="match status" value="1"/>
</dbReference>
<dbReference type="PROSITE" id="PS50042">
    <property type="entry name" value="CNMP_BINDING_3"/>
    <property type="match status" value="1"/>
</dbReference>
<evidence type="ECO:0000313" key="3">
    <source>
        <dbReference type="Proteomes" id="UP001333110"/>
    </source>
</evidence>
<evidence type="ECO:0000259" key="1">
    <source>
        <dbReference type="PROSITE" id="PS50042"/>
    </source>
</evidence>
<reference evidence="2 3" key="1">
    <citation type="journal article" date="2023" name="J. Hered.">
        <title>Chromosome-level genome of the wood stork (Mycteria americana) provides insight into avian chromosome evolution.</title>
        <authorList>
            <person name="Flamio R. Jr."/>
            <person name="Ramstad K.M."/>
        </authorList>
    </citation>
    <scope>NUCLEOTIDE SEQUENCE [LARGE SCALE GENOMIC DNA]</scope>
    <source>
        <strain evidence="2">JAX WOST 10</strain>
    </source>
</reference>
<dbReference type="Proteomes" id="UP001333110">
    <property type="component" value="Unassembled WGS sequence"/>
</dbReference>
<feature type="non-terminal residue" evidence="2">
    <location>
        <position position="355"/>
    </location>
</feature>
<dbReference type="InterPro" id="IPR000595">
    <property type="entry name" value="cNMP-bd_dom"/>
</dbReference>
<organism evidence="2 3">
    <name type="scientific">Mycteria americana</name>
    <name type="common">Wood stork</name>
    <dbReference type="NCBI Taxonomy" id="33587"/>
    <lineage>
        <taxon>Eukaryota</taxon>
        <taxon>Metazoa</taxon>
        <taxon>Chordata</taxon>
        <taxon>Craniata</taxon>
        <taxon>Vertebrata</taxon>
        <taxon>Euteleostomi</taxon>
        <taxon>Archelosauria</taxon>
        <taxon>Archosauria</taxon>
        <taxon>Dinosauria</taxon>
        <taxon>Saurischia</taxon>
        <taxon>Theropoda</taxon>
        <taxon>Coelurosauria</taxon>
        <taxon>Aves</taxon>
        <taxon>Neognathae</taxon>
        <taxon>Neoaves</taxon>
        <taxon>Aequornithes</taxon>
        <taxon>Ciconiiformes</taxon>
        <taxon>Ciconiidae</taxon>
        <taxon>Mycteria</taxon>
    </lineage>
</organism>
<dbReference type="EMBL" id="JAUNZN010000005">
    <property type="protein sequence ID" value="KAK4820822.1"/>
    <property type="molecule type" value="Genomic_DNA"/>
</dbReference>
<dbReference type="InterPro" id="IPR018488">
    <property type="entry name" value="cNMP-bd_CS"/>
</dbReference>
<name>A0AAN7NQY1_MYCAM</name>
<feature type="domain" description="Cyclic nucleotide-binding" evidence="1">
    <location>
        <begin position="194"/>
        <end position="218"/>
    </location>
</feature>
<dbReference type="AlphaFoldDB" id="A0AAN7NQY1"/>
<sequence length="355" mass="39425">MNRQRPGTDWLDWRAIEKDLGRTVGAMLSRIQQYAVIMNSPLGRAQLAGQGHDPDGASSPYLTQLDGQRAAACTVPTFQSLPEEILSKLADVLEELHVSLLIAQKPGISCRQWRGLLMREIEGKREYFLATAKICGGCVRCPLECCGGGLRRNVVARLHQEHRQVTGVTRMALGLSMANKMDEPETFMLVLQTHYESGEYIIRQGARGDTFFIISKGKGREIGLEKKPFKGRSTSPSIAISVLGKEASNHQRVLGKGLGSSKITVIPTLMFSSIGHWLWVISYMQQTQNPDDFDFAHNFSEGMLVMANRALMAPFAVTASEHELQVYQFNLTMWEDVRTANVIAAEAVTCLVIDR</sequence>
<dbReference type="PROSITE" id="PS00888">
    <property type="entry name" value="CNMP_BINDING_1"/>
    <property type="match status" value="1"/>
</dbReference>
<dbReference type="SUPFAM" id="SSF51206">
    <property type="entry name" value="cAMP-binding domain-like"/>
    <property type="match status" value="1"/>
</dbReference>
<keyword evidence="3" id="KW-1185">Reference proteome</keyword>
<comment type="caution">
    <text evidence="2">The sequence shown here is derived from an EMBL/GenBank/DDBJ whole genome shotgun (WGS) entry which is preliminary data.</text>
</comment>
<dbReference type="InterPro" id="IPR014710">
    <property type="entry name" value="RmlC-like_jellyroll"/>
</dbReference>
<accession>A0AAN7NQY1</accession>
<evidence type="ECO:0000313" key="2">
    <source>
        <dbReference type="EMBL" id="KAK4820822.1"/>
    </source>
</evidence>
<dbReference type="InterPro" id="IPR018490">
    <property type="entry name" value="cNMP-bd_dom_sf"/>
</dbReference>
<proteinExistence type="predicted"/>
<gene>
    <name evidence="2" type="ORF">QYF61_007216</name>
</gene>
<protein>
    <recommendedName>
        <fullName evidence="1">Cyclic nucleotide-binding domain-containing protein</fullName>
    </recommendedName>
</protein>